<dbReference type="Pfam" id="PF19674">
    <property type="entry name" value="DUF6177"/>
    <property type="match status" value="1"/>
</dbReference>
<dbReference type="Proteomes" id="UP000019753">
    <property type="component" value="Unassembled WGS sequence"/>
</dbReference>
<protein>
    <submittedName>
        <fullName evidence="1">Uncharacterized protein</fullName>
    </submittedName>
</protein>
<proteinExistence type="predicted"/>
<dbReference type="OrthoDB" id="5103427at2"/>
<dbReference type="AlphaFoldDB" id="A0A021VPG4"/>
<comment type="caution">
    <text evidence="1">The sequence shown here is derived from an EMBL/GenBank/DDBJ whole genome shotgun (WGS) entry which is preliminary data.</text>
</comment>
<dbReference type="EMBL" id="AXCW01000409">
    <property type="protein sequence ID" value="EYR61925.1"/>
    <property type="molecule type" value="Genomic_DNA"/>
</dbReference>
<reference evidence="1 2" key="1">
    <citation type="submission" date="2014-01" db="EMBL/GenBank/DDBJ databases">
        <title>Actinotalea ferrariae CF5-4.</title>
        <authorList>
            <person name="Chen F."/>
            <person name="Li Y."/>
            <person name="Wang G."/>
        </authorList>
    </citation>
    <scope>NUCLEOTIDE SEQUENCE [LARGE SCALE GENOMIC DNA]</scope>
    <source>
        <strain evidence="1 2">CF5-4</strain>
    </source>
</reference>
<evidence type="ECO:0000313" key="1">
    <source>
        <dbReference type="EMBL" id="EYR61925.1"/>
    </source>
</evidence>
<dbReference type="RefSeq" id="WP_052023252.1">
    <property type="nucleotide sequence ID" value="NZ_AXCW01000409.1"/>
</dbReference>
<gene>
    <name evidence="1" type="ORF">N866_14125</name>
</gene>
<sequence length="357" mass="37753">MTAAASAPHPAVDASNGHGVLTETRAEVAYLSEARADLLLQASAARRPVVLVSDEVTRLTYPLREALRDAGGHWVVRATDGTLRDGFDGRRLARVADAVSGERVGSADDVAVRFLRPQRAEAVQLLLSQSVRHKAAPTTVLGGTAELLTQELTGAPPRGWGAHEPAVVAWDRTRLTELARGRMPRETTVMVAGSPERPVIGTIRTARTEHGLEETTQLLVAVGAPGSDEARAVVDRLPQVMAAFGAQQLPLFGLVLARTGRRDLTFPSVLEAPPTPLGMLVGPPGVRDLGLDVRDLGDRLGARVVGRPRVPGLYFPLGTFTEPGWAALDAVLDALGRDRVRAVLGQAGGPWEGVLGG</sequence>
<evidence type="ECO:0000313" key="2">
    <source>
        <dbReference type="Proteomes" id="UP000019753"/>
    </source>
</evidence>
<dbReference type="InterPro" id="IPR046175">
    <property type="entry name" value="DUF6177"/>
</dbReference>
<keyword evidence="2" id="KW-1185">Reference proteome</keyword>
<name>A0A021VPG4_9CELL</name>
<organism evidence="1 2">
    <name type="scientific">Actinotalea ferrariae CF5-4</name>
    <dbReference type="NCBI Taxonomy" id="948458"/>
    <lineage>
        <taxon>Bacteria</taxon>
        <taxon>Bacillati</taxon>
        <taxon>Actinomycetota</taxon>
        <taxon>Actinomycetes</taxon>
        <taxon>Micrococcales</taxon>
        <taxon>Cellulomonadaceae</taxon>
        <taxon>Actinotalea</taxon>
    </lineage>
</organism>
<accession>A0A021VPG4</accession>